<dbReference type="PANTHER" id="PTHR43685:SF2">
    <property type="entry name" value="GLYCOSYLTRANSFERASE 2-LIKE DOMAIN-CONTAINING PROTEIN"/>
    <property type="match status" value="1"/>
</dbReference>
<sequence length="743" mass="79531">MRPGNITSGTGAAGANQDAVPSQRPAMSTISVRINSEACAEEDGQGTEIRAAIVVPTFKHSGLLVEALSTALHQDTDFAYAVVVVDDGCPFPETERVCREFAAAHPGRLFYLRKRNAGLSAARNSGIAFALDAFPALEAVYFLDSDNRIRPHLLQRMLDALRAAGPEVGWAYPDVDKFGFFEFCDMSGPYSPLEHLFRNVSEAGSMAGRRLLDSGARFDETMRQGSEDWEFWLQGLERGFHGVHVPGTGFGYRRRGESMLTESERDYRPILTHIQKRHPALFAVQAVLRAEAAVGRRYAVYLPDRAVVRCVTDPAAGEEDLPLADFVRRALRAPERPGYADCPGLLAIMESGFYDLLKRHRLLRGALWVLECAAARATLVRAEVTAEAPFPLPEGGCALSWSGAPVGLLADAPFPLPSGGAAMAMLPTAVLLDLVRRQPVGTPLLERDPRKPCAEARLSLTLAAPGAVTPPASADVALFTLREAMAAQWVLPSNGGWAAAPIDRYRAGVATPGDVYRTVHRLPSVLPLLHPAGNRRLAALIADPGDAEGLEDAVRMARWLDGKGYDAHLVAMGGGGLSLTAAAAAVFASVVPYPTPLVLPERPLTRRDAYLGTPLRPLDPEEEDMAVGTLAAFDLAVTVRHGMGHALMGRLRALGVTGWALLGPSSAPDAPSVADAVNGCAAFEHAYQTIVPLDARIFRLCRALGLPPDKLRRWDGGAEAESDPDWAACAPLSSCLPDPSAPA</sequence>
<dbReference type="SUPFAM" id="SSF53448">
    <property type="entry name" value="Nucleotide-diphospho-sugar transferases"/>
    <property type="match status" value="1"/>
</dbReference>
<dbReference type="Pfam" id="PF00535">
    <property type="entry name" value="Glycos_transf_2"/>
    <property type="match status" value="1"/>
</dbReference>
<dbReference type="Gene3D" id="3.90.550.10">
    <property type="entry name" value="Spore Coat Polysaccharide Biosynthesis Protein SpsA, Chain A"/>
    <property type="match status" value="1"/>
</dbReference>
<dbReference type="InterPro" id="IPR050834">
    <property type="entry name" value="Glycosyltransf_2"/>
</dbReference>
<dbReference type="CDD" id="cd00761">
    <property type="entry name" value="Glyco_tranf_GTA_type"/>
    <property type="match status" value="1"/>
</dbReference>
<organism evidence="3 4">
    <name type="scientific">Roseomonas genomospecies 6</name>
    <dbReference type="NCBI Taxonomy" id="214106"/>
    <lineage>
        <taxon>Bacteria</taxon>
        <taxon>Pseudomonadati</taxon>
        <taxon>Pseudomonadota</taxon>
        <taxon>Alphaproteobacteria</taxon>
        <taxon>Acetobacterales</taxon>
        <taxon>Roseomonadaceae</taxon>
        <taxon>Roseomonas</taxon>
    </lineage>
</organism>
<evidence type="ECO:0000256" key="1">
    <source>
        <dbReference type="SAM" id="MobiDB-lite"/>
    </source>
</evidence>
<dbReference type="Proteomes" id="UP000480854">
    <property type="component" value="Unassembled WGS sequence"/>
</dbReference>
<reference evidence="3 4" key="1">
    <citation type="submission" date="2018-07" db="EMBL/GenBank/DDBJ databases">
        <title>Genome sequence of Azospirillum sp. ATCC 49961.</title>
        <authorList>
            <person name="Sant'Anna F.H."/>
            <person name="Baldani J.I."/>
            <person name="Zilli J.E."/>
            <person name="Reis V.M."/>
            <person name="Hartmann A."/>
            <person name="Cruz L."/>
            <person name="de Souza E.M."/>
            <person name="de Oliveira Pedrosa F."/>
            <person name="Passaglia L.M.P."/>
        </authorList>
    </citation>
    <scope>NUCLEOTIDE SEQUENCE [LARGE SCALE GENOMIC DNA]</scope>
    <source>
        <strain evidence="3 4">ATCC 49961</strain>
    </source>
</reference>
<feature type="compositionally biased region" description="Polar residues" evidence="1">
    <location>
        <begin position="1"/>
        <end position="10"/>
    </location>
</feature>
<dbReference type="InterPro" id="IPR029044">
    <property type="entry name" value="Nucleotide-diphossugar_trans"/>
</dbReference>
<dbReference type="InterPro" id="IPR001173">
    <property type="entry name" value="Glyco_trans_2-like"/>
</dbReference>
<protein>
    <submittedName>
        <fullName evidence="3">Glycosyltransferase family 2 protein</fullName>
    </submittedName>
</protein>
<accession>A0A9W7NIU0</accession>
<evidence type="ECO:0000259" key="2">
    <source>
        <dbReference type="Pfam" id="PF00535"/>
    </source>
</evidence>
<feature type="region of interest" description="Disordered" evidence="1">
    <location>
        <begin position="1"/>
        <end position="26"/>
    </location>
</feature>
<gene>
    <name evidence="3" type="ORF">DS843_14255</name>
</gene>
<evidence type="ECO:0000313" key="3">
    <source>
        <dbReference type="EMBL" id="KAA0679955.1"/>
    </source>
</evidence>
<keyword evidence="4" id="KW-1185">Reference proteome</keyword>
<dbReference type="PANTHER" id="PTHR43685">
    <property type="entry name" value="GLYCOSYLTRANSFERASE"/>
    <property type="match status" value="1"/>
</dbReference>
<dbReference type="EMBL" id="QOKW01000010">
    <property type="protein sequence ID" value="KAA0679955.1"/>
    <property type="molecule type" value="Genomic_DNA"/>
</dbReference>
<proteinExistence type="predicted"/>
<name>A0A9W7NIU0_9PROT</name>
<dbReference type="AlphaFoldDB" id="A0A9W7NIU0"/>
<comment type="caution">
    <text evidence="3">The sequence shown here is derived from an EMBL/GenBank/DDBJ whole genome shotgun (WGS) entry which is preliminary data.</text>
</comment>
<feature type="domain" description="Glycosyltransferase 2-like" evidence="2">
    <location>
        <begin position="53"/>
        <end position="173"/>
    </location>
</feature>
<dbReference type="OrthoDB" id="9790710at2"/>
<evidence type="ECO:0000313" key="4">
    <source>
        <dbReference type="Proteomes" id="UP000480854"/>
    </source>
</evidence>